<dbReference type="EMBL" id="FRAG01000008">
    <property type="protein sequence ID" value="SHJ77187.1"/>
    <property type="molecule type" value="Genomic_DNA"/>
</dbReference>
<accession>A0A1M6M133</accession>
<dbReference type="AlphaFoldDB" id="A0A1M6M133"/>
<evidence type="ECO:0000313" key="1">
    <source>
        <dbReference type="EMBL" id="SHJ77187.1"/>
    </source>
</evidence>
<gene>
    <name evidence="1" type="ORF">SAMN02745912_01024</name>
</gene>
<protein>
    <submittedName>
        <fullName evidence="1">Uncharacterized protein</fullName>
    </submittedName>
</protein>
<keyword evidence="2" id="KW-1185">Reference proteome</keyword>
<dbReference type="Proteomes" id="UP000184465">
    <property type="component" value="Unassembled WGS sequence"/>
</dbReference>
<organism evidence="1 2">
    <name type="scientific">Paramaledivibacter caminithermalis (strain DSM 15212 / CIP 107654 / DViRD3)</name>
    <name type="common">Clostridium caminithermale</name>
    <dbReference type="NCBI Taxonomy" id="1121301"/>
    <lineage>
        <taxon>Bacteria</taxon>
        <taxon>Bacillati</taxon>
        <taxon>Bacillota</taxon>
        <taxon>Clostridia</taxon>
        <taxon>Peptostreptococcales</taxon>
        <taxon>Caminicellaceae</taxon>
        <taxon>Paramaledivibacter</taxon>
    </lineage>
</organism>
<sequence length="42" mass="4965">MQVYERFEIDLFFSITEKMTVLEGEKIIVSLLDKTEVEVVIE</sequence>
<dbReference type="RefSeq" id="WP_278247804.1">
    <property type="nucleotide sequence ID" value="NZ_FRAG01000008.1"/>
</dbReference>
<reference evidence="1 2" key="1">
    <citation type="submission" date="2016-11" db="EMBL/GenBank/DDBJ databases">
        <authorList>
            <person name="Jaros S."/>
            <person name="Januszkiewicz K."/>
            <person name="Wedrychowicz H."/>
        </authorList>
    </citation>
    <scope>NUCLEOTIDE SEQUENCE [LARGE SCALE GENOMIC DNA]</scope>
    <source>
        <strain evidence="1 2">DSM 15212</strain>
    </source>
</reference>
<proteinExistence type="predicted"/>
<evidence type="ECO:0000313" key="2">
    <source>
        <dbReference type="Proteomes" id="UP000184465"/>
    </source>
</evidence>
<name>A0A1M6M133_PARC5</name>